<keyword evidence="6" id="KW-1185">Reference proteome</keyword>
<comment type="caution">
    <text evidence="5">The sequence shown here is derived from an EMBL/GenBank/DDBJ whole genome shotgun (WGS) entry which is preliminary data.</text>
</comment>
<dbReference type="InterPro" id="IPR002110">
    <property type="entry name" value="Ankyrin_rpt"/>
</dbReference>
<dbReference type="OrthoDB" id="195446at2759"/>
<protein>
    <submittedName>
        <fullName evidence="5">Uncharacterized protein</fullName>
    </submittedName>
</protein>
<feature type="region of interest" description="Disordered" evidence="4">
    <location>
        <begin position="54"/>
        <end position="162"/>
    </location>
</feature>
<feature type="compositionally biased region" description="Polar residues" evidence="4">
    <location>
        <begin position="57"/>
        <end position="75"/>
    </location>
</feature>
<dbReference type="PANTHER" id="PTHR24171">
    <property type="entry name" value="ANKYRIN REPEAT DOMAIN-CONTAINING PROTEIN 39-RELATED"/>
    <property type="match status" value="1"/>
</dbReference>
<sequence>MTHNNGEQWTPHRPSVELLSNNGSLSKNADRFFPPIHSIDNDGGNSTMTVAQGHWSCPTSATSGEYSQLRTQAQSHRGPDLSRMASSHHDRGSTHGRETASQTPPHIPRETLTAASSRHGSITTVIEDLDSQIDDLGDTEPPNAERGDSRRDVDYDDNNDDQSFQGSLHIAAELGHESIVAMLLAAGVAADEPDSEGNTPLHRAAQSRKLNVALKLLKNGADPNSVNKAGWTPVHFAVSTGSPVMLDLLVRHGGDLTKKARRISG</sequence>
<gene>
    <name evidence="5" type="ORF">VSDG_10020</name>
</gene>
<evidence type="ECO:0000256" key="4">
    <source>
        <dbReference type="SAM" id="MobiDB-lite"/>
    </source>
</evidence>
<evidence type="ECO:0000256" key="1">
    <source>
        <dbReference type="ARBA" id="ARBA00022737"/>
    </source>
</evidence>
<name>A0A423V885_CYTCH</name>
<feature type="compositionally biased region" description="Basic and acidic residues" evidence="4">
    <location>
        <begin position="143"/>
        <end position="153"/>
    </location>
</feature>
<feature type="repeat" description="ANK" evidence="3">
    <location>
        <begin position="229"/>
        <end position="261"/>
    </location>
</feature>
<reference evidence="5 6" key="1">
    <citation type="submission" date="2015-09" db="EMBL/GenBank/DDBJ databases">
        <title>Host preference determinants of Valsa canker pathogens revealed by comparative genomics.</title>
        <authorList>
            <person name="Yin Z."/>
            <person name="Huang L."/>
        </authorList>
    </citation>
    <scope>NUCLEOTIDE SEQUENCE [LARGE SCALE GENOMIC DNA]</scope>
    <source>
        <strain evidence="5 6">YSFL</strain>
    </source>
</reference>
<dbReference type="PROSITE" id="PS50297">
    <property type="entry name" value="ANK_REP_REGION"/>
    <property type="match status" value="2"/>
</dbReference>
<dbReference type="Gene3D" id="1.25.40.20">
    <property type="entry name" value="Ankyrin repeat-containing domain"/>
    <property type="match status" value="1"/>
</dbReference>
<feature type="repeat" description="ANK" evidence="3">
    <location>
        <begin position="163"/>
        <end position="195"/>
    </location>
</feature>
<dbReference type="SUPFAM" id="SSF48403">
    <property type="entry name" value="Ankyrin repeat"/>
    <property type="match status" value="1"/>
</dbReference>
<dbReference type="InterPro" id="IPR036770">
    <property type="entry name" value="Ankyrin_rpt-contain_sf"/>
</dbReference>
<dbReference type="PROSITE" id="PS50088">
    <property type="entry name" value="ANK_REPEAT"/>
    <property type="match status" value="3"/>
</dbReference>
<dbReference type="AlphaFoldDB" id="A0A423V885"/>
<feature type="region of interest" description="Disordered" evidence="4">
    <location>
        <begin position="1"/>
        <end position="22"/>
    </location>
</feature>
<feature type="compositionally biased region" description="Basic and acidic residues" evidence="4">
    <location>
        <begin position="87"/>
        <end position="98"/>
    </location>
</feature>
<dbReference type="Proteomes" id="UP000284375">
    <property type="component" value="Unassembled WGS sequence"/>
</dbReference>
<dbReference type="SMART" id="SM00248">
    <property type="entry name" value="ANK"/>
    <property type="match status" value="3"/>
</dbReference>
<organism evidence="5 6">
    <name type="scientific">Cytospora chrysosperma</name>
    <name type="common">Cytospora canker fungus</name>
    <name type="synonym">Sphaeria chrysosperma</name>
    <dbReference type="NCBI Taxonomy" id="252740"/>
    <lineage>
        <taxon>Eukaryota</taxon>
        <taxon>Fungi</taxon>
        <taxon>Dikarya</taxon>
        <taxon>Ascomycota</taxon>
        <taxon>Pezizomycotina</taxon>
        <taxon>Sordariomycetes</taxon>
        <taxon>Sordariomycetidae</taxon>
        <taxon>Diaporthales</taxon>
        <taxon>Cytosporaceae</taxon>
        <taxon>Cytospora</taxon>
    </lineage>
</organism>
<keyword evidence="2 3" id="KW-0040">ANK repeat</keyword>
<feature type="repeat" description="ANK" evidence="3">
    <location>
        <begin position="196"/>
        <end position="228"/>
    </location>
</feature>
<dbReference type="Pfam" id="PF12796">
    <property type="entry name" value="Ank_2"/>
    <property type="match status" value="1"/>
</dbReference>
<evidence type="ECO:0000256" key="3">
    <source>
        <dbReference type="PROSITE-ProRule" id="PRU00023"/>
    </source>
</evidence>
<evidence type="ECO:0000256" key="2">
    <source>
        <dbReference type="ARBA" id="ARBA00023043"/>
    </source>
</evidence>
<evidence type="ECO:0000313" key="6">
    <source>
        <dbReference type="Proteomes" id="UP000284375"/>
    </source>
</evidence>
<proteinExistence type="predicted"/>
<keyword evidence="1" id="KW-0677">Repeat</keyword>
<feature type="compositionally biased region" description="Polar residues" evidence="4">
    <location>
        <begin position="113"/>
        <end position="124"/>
    </location>
</feature>
<accession>A0A423V885</accession>
<dbReference type="STRING" id="252740.A0A423V885"/>
<dbReference type="EMBL" id="LJZO01000097">
    <property type="protein sequence ID" value="ROV87036.1"/>
    <property type="molecule type" value="Genomic_DNA"/>
</dbReference>
<feature type="compositionally biased region" description="Acidic residues" evidence="4">
    <location>
        <begin position="127"/>
        <end position="138"/>
    </location>
</feature>
<evidence type="ECO:0000313" key="5">
    <source>
        <dbReference type="EMBL" id="ROV87036.1"/>
    </source>
</evidence>